<accession>A0A8T0A319</accession>
<reference evidence="1" key="1">
    <citation type="journal article" date="2020" name="Ecol. Evol.">
        <title>Genome structure and content of the rice root-knot nematode (Meloidogyne graminicola).</title>
        <authorList>
            <person name="Phan N.T."/>
            <person name="Danchin E.G.J."/>
            <person name="Klopp C."/>
            <person name="Perfus-Barbeoch L."/>
            <person name="Kozlowski D.K."/>
            <person name="Koutsovoulos G.D."/>
            <person name="Lopez-Roques C."/>
            <person name="Bouchez O."/>
            <person name="Zahm M."/>
            <person name="Besnard G."/>
            <person name="Bellafiore S."/>
        </authorList>
    </citation>
    <scope>NUCLEOTIDE SEQUENCE</scope>
    <source>
        <strain evidence="1">VN-18</strain>
    </source>
</reference>
<evidence type="ECO:0000313" key="2">
    <source>
        <dbReference type="Proteomes" id="UP000605970"/>
    </source>
</evidence>
<gene>
    <name evidence="1" type="ORF">Mgra_00000405</name>
</gene>
<proteinExistence type="predicted"/>
<dbReference type="AlphaFoldDB" id="A0A8T0A319"/>
<keyword evidence="2" id="KW-1185">Reference proteome</keyword>
<dbReference type="Proteomes" id="UP000605970">
    <property type="component" value="Unassembled WGS sequence"/>
</dbReference>
<sequence length="30" mass="3615">MKQLFSNSMTKNFFLSFLLRGDGMFGRRRE</sequence>
<organism evidence="1 2">
    <name type="scientific">Meloidogyne graminicola</name>
    <dbReference type="NCBI Taxonomy" id="189291"/>
    <lineage>
        <taxon>Eukaryota</taxon>
        <taxon>Metazoa</taxon>
        <taxon>Ecdysozoa</taxon>
        <taxon>Nematoda</taxon>
        <taxon>Chromadorea</taxon>
        <taxon>Rhabditida</taxon>
        <taxon>Tylenchina</taxon>
        <taxon>Tylenchomorpha</taxon>
        <taxon>Tylenchoidea</taxon>
        <taxon>Meloidogynidae</taxon>
        <taxon>Meloidogyninae</taxon>
        <taxon>Meloidogyne</taxon>
    </lineage>
</organism>
<name>A0A8T0A319_9BILA</name>
<protein>
    <submittedName>
        <fullName evidence="1">Uncharacterized protein</fullName>
    </submittedName>
</protein>
<dbReference type="EMBL" id="JABEBT010000002">
    <property type="protein sequence ID" value="KAF7639962.1"/>
    <property type="molecule type" value="Genomic_DNA"/>
</dbReference>
<comment type="caution">
    <text evidence="1">The sequence shown here is derived from an EMBL/GenBank/DDBJ whole genome shotgun (WGS) entry which is preliminary data.</text>
</comment>
<evidence type="ECO:0000313" key="1">
    <source>
        <dbReference type="EMBL" id="KAF7639962.1"/>
    </source>
</evidence>